<name>A0A1C7NCM1_9FUNG</name>
<dbReference type="PROSITE" id="PS50245">
    <property type="entry name" value="CAP_GLY_2"/>
    <property type="match status" value="1"/>
</dbReference>
<evidence type="ECO:0000313" key="5">
    <source>
        <dbReference type="Proteomes" id="UP000093000"/>
    </source>
</evidence>
<dbReference type="InterPro" id="IPR000938">
    <property type="entry name" value="CAP-Gly_domain"/>
</dbReference>
<evidence type="ECO:0000313" key="4">
    <source>
        <dbReference type="EMBL" id="OBZ85104.1"/>
    </source>
</evidence>
<dbReference type="Proteomes" id="UP000093000">
    <property type="component" value="Unassembled WGS sequence"/>
</dbReference>
<dbReference type="Pfam" id="PF01302">
    <property type="entry name" value="CAP_GLY"/>
    <property type="match status" value="1"/>
</dbReference>
<accession>A0A1C7NCM1</accession>
<dbReference type="Gene3D" id="2.30.30.190">
    <property type="entry name" value="CAP Gly-rich-like domain"/>
    <property type="match status" value="1"/>
</dbReference>
<feature type="coiled-coil region" evidence="1">
    <location>
        <begin position="118"/>
        <end position="145"/>
    </location>
</feature>
<protein>
    <submittedName>
        <fullName evidence="4">Dynactin subunit 1</fullName>
    </submittedName>
</protein>
<proteinExistence type="predicted"/>
<evidence type="ECO:0000256" key="2">
    <source>
        <dbReference type="SAM" id="MobiDB-lite"/>
    </source>
</evidence>
<feature type="compositionally biased region" description="Low complexity" evidence="2">
    <location>
        <begin position="162"/>
        <end position="171"/>
    </location>
</feature>
<dbReference type="EMBL" id="LUGH01000433">
    <property type="protein sequence ID" value="OBZ85104.1"/>
    <property type="molecule type" value="Genomic_DNA"/>
</dbReference>
<organism evidence="4 5">
    <name type="scientific">Choanephora cucurbitarum</name>
    <dbReference type="NCBI Taxonomy" id="101091"/>
    <lineage>
        <taxon>Eukaryota</taxon>
        <taxon>Fungi</taxon>
        <taxon>Fungi incertae sedis</taxon>
        <taxon>Mucoromycota</taxon>
        <taxon>Mucoromycotina</taxon>
        <taxon>Mucoromycetes</taxon>
        <taxon>Mucorales</taxon>
        <taxon>Mucorineae</taxon>
        <taxon>Choanephoraceae</taxon>
        <taxon>Choanephoroideae</taxon>
        <taxon>Choanephora</taxon>
    </lineage>
</organism>
<feature type="domain" description="CAP-Gly" evidence="3">
    <location>
        <begin position="242"/>
        <end position="284"/>
    </location>
</feature>
<gene>
    <name evidence="4" type="primary">dctn1</name>
    <name evidence="4" type="ORF">A0J61_06847</name>
</gene>
<dbReference type="SUPFAM" id="SSF74924">
    <property type="entry name" value="Cap-Gly domain"/>
    <property type="match status" value="1"/>
</dbReference>
<dbReference type="PANTHER" id="PTHR18916">
    <property type="entry name" value="DYNACTIN 1-RELATED MICROTUBULE-BINDING"/>
    <property type="match status" value="1"/>
</dbReference>
<dbReference type="InParanoid" id="A0A1C7NCM1"/>
<keyword evidence="5" id="KW-1185">Reference proteome</keyword>
<dbReference type="SMART" id="SM01052">
    <property type="entry name" value="CAP_GLY"/>
    <property type="match status" value="1"/>
</dbReference>
<dbReference type="AlphaFoldDB" id="A0A1C7NCM1"/>
<feature type="region of interest" description="Disordered" evidence="2">
    <location>
        <begin position="152"/>
        <end position="171"/>
    </location>
</feature>
<dbReference type="InterPro" id="IPR036859">
    <property type="entry name" value="CAP-Gly_dom_sf"/>
</dbReference>
<keyword evidence="1" id="KW-0175">Coiled coil</keyword>
<dbReference type="STRING" id="101091.A0A1C7NCM1"/>
<comment type="caution">
    <text evidence="4">The sequence shown here is derived from an EMBL/GenBank/DDBJ whole genome shotgun (WGS) entry which is preliminary data.</text>
</comment>
<evidence type="ECO:0000256" key="1">
    <source>
        <dbReference type="SAM" id="Coils"/>
    </source>
</evidence>
<evidence type="ECO:0000259" key="3">
    <source>
        <dbReference type="PROSITE" id="PS50245"/>
    </source>
</evidence>
<feature type="compositionally biased region" description="Polar residues" evidence="2">
    <location>
        <begin position="66"/>
        <end position="75"/>
    </location>
</feature>
<feature type="region of interest" description="Disordered" evidence="2">
    <location>
        <begin position="1"/>
        <end position="79"/>
    </location>
</feature>
<sequence length="293" mass="32801">MFRKAKRLSQRLGLNKERCTGSDSCTKHKNGGYHRAANSNEQLAPPAMITDKASTSSDIEDDDTLSTKSTGSTELKSLATEKKIERPVLQQYQSVPNKPAVYDFQLNNTGNLELMLSLETQARIDAQAEREREEAERKLEQENLLTPPRPTRIKFELPVTPPRSRSPSRLAYPRARPIRSLPEEGLTANAARLTNKTKKSGWRTLFKGEDEEDDLPTPITIGTRVRLLKRPLPTFGHVRFIGGVHFGKGEWIGIELDHGVGNCDGSIDGQSYFDTDSNRGTFVKRHDLEATSD</sequence>
<dbReference type="OrthoDB" id="2130750at2759"/>
<reference evidence="4 5" key="1">
    <citation type="submission" date="2016-03" db="EMBL/GenBank/DDBJ databases">
        <title>Choanephora cucurbitarum.</title>
        <authorList>
            <person name="Min B."/>
            <person name="Park H."/>
            <person name="Park J.-H."/>
            <person name="Shin H.-D."/>
            <person name="Choi I.-G."/>
        </authorList>
    </citation>
    <scope>NUCLEOTIDE SEQUENCE [LARGE SCALE GENOMIC DNA]</scope>
    <source>
        <strain evidence="4 5">KUS-F28377</strain>
    </source>
</reference>